<dbReference type="InterPro" id="IPR009057">
    <property type="entry name" value="Homeodomain-like_sf"/>
</dbReference>
<dbReference type="RefSeq" id="WP_229782569.1">
    <property type="nucleotide sequence ID" value="NZ_BMOS01000005.1"/>
</dbReference>
<accession>A0A917XVG8</accession>
<feature type="DNA-binding region" description="H-T-H motif" evidence="3">
    <location>
        <begin position="34"/>
        <end position="53"/>
    </location>
</feature>
<keyword evidence="6" id="KW-1185">Reference proteome</keyword>
<dbReference type="InterPro" id="IPR039532">
    <property type="entry name" value="TetR_C_Firmicutes"/>
</dbReference>
<dbReference type="GO" id="GO:0003677">
    <property type="term" value="F:DNA binding"/>
    <property type="evidence" value="ECO:0007669"/>
    <property type="project" value="UniProtKB-UniRule"/>
</dbReference>
<evidence type="ECO:0000256" key="1">
    <source>
        <dbReference type="ARBA" id="ARBA00022491"/>
    </source>
</evidence>
<evidence type="ECO:0000256" key="2">
    <source>
        <dbReference type="ARBA" id="ARBA00023125"/>
    </source>
</evidence>
<dbReference type="EMBL" id="BMOS01000005">
    <property type="protein sequence ID" value="GGN53393.1"/>
    <property type="molecule type" value="Genomic_DNA"/>
</dbReference>
<dbReference type="PANTHER" id="PTHR43479:SF7">
    <property type="entry name" value="TETR-FAMILY TRANSCRIPTIONAL REGULATOR"/>
    <property type="match status" value="1"/>
</dbReference>
<evidence type="ECO:0000259" key="4">
    <source>
        <dbReference type="PROSITE" id="PS50977"/>
    </source>
</evidence>
<keyword evidence="1" id="KW-0678">Repressor</keyword>
<dbReference type="PROSITE" id="PS50977">
    <property type="entry name" value="HTH_TETR_2"/>
    <property type="match status" value="1"/>
</dbReference>
<evidence type="ECO:0000313" key="5">
    <source>
        <dbReference type="EMBL" id="GGN53393.1"/>
    </source>
</evidence>
<evidence type="ECO:0000313" key="6">
    <source>
        <dbReference type="Proteomes" id="UP000624041"/>
    </source>
</evidence>
<dbReference type="Gene3D" id="1.10.357.10">
    <property type="entry name" value="Tetracycline Repressor, domain 2"/>
    <property type="match status" value="1"/>
</dbReference>
<reference evidence="5" key="2">
    <citation type="submission" date="2020-09" db="EMBL/GenBank/DDBJ databases">
        <authorList>
            <person name="Sun Q."/>
            <person name="Ohkuma M."/>
        </authorList>
    </citation>
    <scope>NUCLEOTIDE SEQUENCE</scope>
    <source>
        <strain evidence="5">JCM 17251</strain>
    </source>
</reference>
<sequence length="194" mass="22874">MTSEKLDRRKKYTRMVLKDSLLQLLKQKSFSQVTVKEICERADINRSTFYAHYRDQFELLETIEDEIVMDMKQYMNTYNLQEKEDALKMTEKLISYFAAKQEELIILLNVSDETSFERKVREVAQASIRSEWIISEQTDQQLSSYLTAFIISGSVHVLKMWLLGGMEEPPHKMAKLINNLINHGIYGTDWEMFP</sequence>
<reference evidence="5" key="1">
    <citation type="journal article" date="2014" name="Int. J. Syst. Evol. Microbiol.">
        <title>Complete genome sequence of Corynebacterium casei LMG S-19264T (=DSM 44701T), isolated from a smear-ripened cheese.</title>
        <authorList>
            <consortium name="US DOE Joint Genome Institute (JGI-PGF)"/>
            <person name="Walter F."/>
            <person name="Albersmeier A."/>
            <person name="Kalinowski J."/>
            <person name="Ruckert C."/>
        </authorList>
    </citation>
    <scope>NUCLEOTIDE SEQUENCE</scope>
    <source>
        <strain evidence="5">JCM 17251</strain>
    </source>
</reference>
<comment type="caution">
    <text evidence="5">The sequence shown here is derived from an EMBL/GenBank/DDBJ whole genome shotgun (WGS) entry which is preliminary data.</text>
</comment>
<feature type="domain" description="HTH tetR-type" evidence="4">
    <location>
        <begin position="11"/>
        <end position="71"/>
    </location>
</feature>
<proteinExistence type="predicted"/>
<dbReference type="Pfam" id="PF00440">
    <property type="entry name" value="TetR_N"/>
    <property type="match status" value="1"/>
</dbReference>
<dbReference type="InterPro" id="IPR001647">
    <property type="entry name" value="HTH_TetR"/>
</dbReference>
<dbReference type="SUPFAM" id="SSF46689">
    <property type="entry name" value="Homeodomain-like"/>
    <property type="match status" value="1"/>
</dbReference>
<protein>
    <submittedName>
        <fullName evidence="5">TetR family transcriptional regulator</fullName>
    </submittedName>
</protein>
<dbReference type="InterPro" id="IPR050624">
    <property type="entry name" value="HTH-type_Tx_Regulator"/>
</dbReference>
<dbReference type="AlphaFoldDB" id="A0A917XVG8"/>
<organism evidence="5 6">
    <name type="scientific">Oceanobacillus indicireducens</name>
    <dbReference type="NCBI Taxonomy" id="1004261"/>
    <lineage>
        <taxon>Bacteria</taxon>
        <taxon>Bacillati</taxon>
        <taxon>Bacillota</taxon>
        <taxon>Bacilli</taxon>
        <taxon>Bacillales</taxon>
        <taxon>Bacillaceae</taxon>
        <taxon>Oceanobacillus</taxon>
    </lineage>
</organism>
<keyword evidence="2 3" id="KW-0238">DNA-binding</keyword>
<name>A0A917XVG8_9BACI</name>
<evidence type="ECO:0000256" key="3">
    <source>
        <dbReference type="PROSITE-ProRule" id="PRU00335"/>
    </source>
</evidence>
<dbReference type="Pfam" id="PF14278">
    <property type="entry name" value="TetR_C_8"/>
    <property type="match status" value="1"/>
</dbReference>
<dbReference type="PANTHER" id="PTHR43479">
    <property type="entry name" value="ACREF/ENVCD OPERON REPRESSOR-RELATED"/>
    <property type="match status" value="1"/>
</dbReference>
<gene>
    <name evidence="5" type="ORF">GCM10007971_09830</name>
</gene>
<dbReference type="Proteomes" id="UP000624041">
    <property type="component" value="Unassembled WGS sequence"/>
</dbReference>